<evidence type="ECO:0000313" key="2">
    <source>
        <dbReference type="EMBL" id="KAF9468340.1"/>
    </source>
</evidence>
<keyword evidence="1" id="KW-0732">Signal</keyword>
<feature type="chain" id="PRO_5040144139" description="Secreted protein" evidence="1">
    <location>
        <begin position="20"/>
        <end position="130"/>
    </location>
</feature>
<proteinExistence type="predicted"/>
<keyword evidence="3" id="KW-1185">Reference proteome</keyword>
<organism evidence="2 3">
    <name type="scientific">Collybia nuda</name>
    <dbReference type="NCBI Taxonomy" id="64659"/>
    <lineage>
        <taxon>Eukaryota</taxon>
        <taxon>Fungi</taxon>
        <taxon>Dikarya</taxon>
        <taxon>Basidiomycota</taxon>
        <taxon>Agaricomycotina</taxon>
        <taxon>Agaricomycetes</taxon>
        <taxon>Agaricomycetidae</taxon>
        <taxon>Agaricales</taxon>
        <taxon>Tricholomatineae</taxon>
        <taxon>Clitocybaceae</taxon>
        <taxon>Collybia</taxon>
    </lineage>
</organism>
<comment type="caution">
    <text evidence="2">The sequence shown here is derived from an EMBL/GenBank/DDBJ whole genome shotgun (WGS) entry which is preliminary data.</text>
</comment>
<protein>
    <recommendedName>
        <fullName evidence="4">Secreted protein</fullName>
    </recommendedName>
</protein>
<sequence>MPFMLRVWALILKSWLGQMAHFDIRRAQDAGAMIRKNSRTTRTGACAHNRFVHYPSALAHNGKRTIITLAHHRILPPPALFSPKVPCHLPLGQSRDHGNTSRVTHKLPLNVTDHHYHPITYLFKILKISR</sequence>
<accession>A0A9P6CNJ5</accession>
<dbReference type="EMBL" id="MU150233">
    <property type="protein sequence ID" value="KAF9468340.1"/>
    <property type="molecule type" value="Genomic_DNA"/>
</dbReference>
<feature type="signal peptide" evidence="1">
    <location>
        <begin position="1"/>
        <end position="19"/>
    </location>
</feature>
<evidence type="ECO:0000313" key="3">
    <source>
        <dbReference type="Proteomes" id="UP000807353"/>
    </source>
</evidence>
<reference evidence="2" key="1">
    <citation type="submission" date="2020-11" db="EMBL/GenBank/DDBJ databases">
        <authorList>
            <consortium name="DOE Joint Genome Institute"/>
            <person name="Ahrendt S."/>
            <person name="Riley R."/>
            <person name="Andreopoulos W."/>
            <person name="Labutti K."/>
            <person name="Pangilinan J."/>
            <person name="Ruiz-Duenas F.J."/>
            <person name="Barrasa J.M."/>
            <person name="Sanchez-Garcia M."/>
            <person name="Camarero S."/>
            <person name="Miyauchi S."/>
            <person name="Serrano A."/>
            <person name="Linde D."/>
            <person name="Babiker R."/>
            <person name="Drula E."/>
            <person name="Ayuso-Fernandez I."/>
            <person name="Pacheco R."/>
            <person name="Padilla G."/>
            <person name="Ferreira P."/>
            <person name="Barriuso J."/>
            <person name="Kellner H."/>
            <person name="Castanera R."/>
            <person name="Alfaro M."/>
            <person name="Ramirez L."/>
            <person name="Pisabarro A.G."/>
            <person name="Kuo A."/>
            <person name="Tritt A."/>
            <person name="Lipzen A."/>
            <person name="He G."/>
            <person name="Yan M."/>
            <person name="Ng V."/>
            <person name="Cullen D."/>
            <person name="Martin F."/>
            <person name="Rosso M.-N."/>
            <person name="Henrissat B."/>
            <person name="Hibbett D."/>
            <person name="Martinez A.T."/>
            <person name="Grigoriev I.V."/>
        </authorList>
    </citation>
    <scope>NUCLEOTIDE SEQUENCE</scope>
    <source>
        <strain evidence="2">CBS 247.69</strain>
    </source>
</reference>
<dbReference type="Proteomes" id="UP000807353">
    <property type="component" value="Unassembled WGS sequence"/>
</dbReference>
<name>A0A9P6CNJ5_9AGAR</name>
<dbReference type="AlphaFoldDB" id="A0A9P6CNJ5"/>
<evidence type="ECO:0000256" key="1">
    <source>
        <dbReference type="SAM" id="SignalP"/>
    </source>
</evidence>
<evidence type="ECO:0008006" key="4">
    <source>
        <dbReference type="Google" id="ProtNLM"/>
    </source>
</evidence>
<gene>
    <name evidence="2" type="ORF">BDZ94DRAFT_781385</name>
</gene>